<dbReference type="InterPro" id="IPR011006">
    <property type="entry name" value="CheY-like_superfamily"/>
</dbReference>
<dbReference type="Pfam" id="PF00486">
    <property type="entry name" value="Trans_reg_C"/>
    <property type="match status" value="1"/>
</dbReference>
<dbReference type="GO" id="GO:0005829">
    <property type="term" value="C:cytosol"/>
    <property type="evidence" value="ECO:0007669"/>
    <property type="project" value="TreeGrafter"/>
</dbReference>
<dbReference type="InterPro" id="IPR001789">
    <property type="entry name" value="Sig_transdc_resp-reg_receiver"/>
</dbReference>
<dbReference type="SUPFAM" id="SSF46894">
    <property type="entry name" value="C-terminal effector domain of the bipartite response regulators"/>
    <property type="match status" value="1"/>
</dbReference>
<keyword evidence="5" id="KW-0805">Transcription regulation</keyword>
<dbReference type="InterPro" id="IPR036388">
    <property type="entry name" value="WH-like_DNA-bd_sf"/>
</dbReference>
<dbReference type="CDD" id="cd00383">
    <property type="entry name" value="trans_reg_C"/>
    <property type="match status" value="1"/>
</dbReference>
<evidence type="ECO:0000259" key="11">
    <source>
        <dbReference type="PROSITE" id="PS51755"/>
    </source>
</evidence>
<dbReference type="GO" id="GO:0006355">
    <property type="term" value="P:regulation of DNA-templated transcription"/>
    <property type="evidence" value="ECO:0007669"/>
    <property type="project" value="InterPro"/>
</dbReference>
<evidence type="ECO:0000256" key="2">
    <source>
        <dbReference type="ARBA" id="ARBA00022490"/>
    </source>
</evidence>
<keyword evidence="6 9" id="KW-0238">DNA-binding</keyword>
<keyword evidence="2" id="KW-0963">Cytoplasm</keyword>
<dbReference type="GO" id="GO:0000156">
    <property type="term" value="F:phosphorelay response regulator activity"/>
    <property type="evidence" value="ECO:0007669"/>
    <property type="project" value="TreeGrafter"/>
</dbReference>
<dbReference type="Gene3D" id="3.40.50.2300">
    <property type="match status" value="1"/>
</dbReference>
<feature type="domain" description="Response regulatory" evidence="10">
    <location>
        <begin position="6"/>
        <end position="119"/>
    </location>
</feature>
<dbReference type="Proteomes" id="UP000316665">
    <property type="component" value="Chromosome"/>
</dbReference>
<dbReference type="InterPro" id="IPR016032">
    <property type="entry name" value="Sig_transdc_resp-reg_C-effctor"/>
</dbReference>
<comment type="subcellular location">
    <subcellularLocation>
        <location evidence="1">Cytoplasm</location>
    </subcellularLocation>
</comment>
<name>A0A4Y6RBQ2_9BURK</name>
<protein>
    <submittedName>
        <fullName evidence="12">Response regulator transcription factor</fullName>
    </submittedName>
</protein>
<dbReference type="SMART" id="SM00862">
    <property type="entry name" value="Trans_reg_C"/>
    <property type="match status" value="1"/>
</dbReference>
<dbReference type="AlphaFoldDB" id="A0A4Y6RBQ2"/>
<dbReference type="InterPro" id="IPR001867">
    <property type="entry name" value="OmpR/PhoB-type_DNA-bd"/>
</dbReference>
<gene>
    <name evidence="12" type="ORF">FJQ89_04495</name>
</gene>
<dbReference type="Gene3D" id="1.10.10.10">
    <property type="entry name" value="Winged helix-like DNA-binding domain superfamily/Winged helix DNA-binding domain"/>
    <property type="match status" value="1"/>
</dbReference>
<keyword evidence="4" id="KW-0902">Two-component regulatory system</keyword>
<dbReference type="Pfam" id="PF00072">
    <property type="entry name" value="Response_reg"/>
    <property type="match status" value="1"/>
</dbReference>
<dbReference type="PANTHER" id="PTHR48111">
    <property type="entry name" value="REGULATOR OF RPOS"/>
    <property type="match status" value="1"/>
</dbReference>
<evidence type="ECO:0000313" key="12">
    <source>
        <dbReference type="EMBL" id="QDG69755.1"/>
    </source>
</evidence>
<dbReference type="PANTHER" id="PTHR48111:SF4">
    <property type="entry name" value="DNA-BINDING DUAL TRANSCRIPTIONAL REGULATOR OMPR"/>
    <property type="match status" value="1"/>
</dbReference>
<evidence type="ECO:0000256" key="9">
    <source>
        <dbReference type="PROSITE-ProRule" id="PRU01091"/>
    </source>
</evidence>
<dbReference type="KEGG" id="jas:FJQ89_04495"/>
<feature type="DNA-binding region" description="OmpR/PhoB-type" evidence="9">
    <location>
        <begin position="140"/>
        <end position="240"/>
    </location>
</feature>
<feature type="modified residue" description="4-aspartylphosphate" evidence="8">
    <location>
        <position position="55"/>
    </location>
</feature>
<keyword evidence="3 8" id="KW-0597">Phosphoprotein</keyword>
<evidence type="ECO:0000313" key="13">
    <source>
        <dbReference type="Proteomes" id="UP000316665"/>
    </source>
</evidence>
<proteinExistence type="predicted"/>
<dbReference type="OrthoDB" id="165980at2"/>
<organism evidence="12 13">
    <name type="scientific">Janthinobacterium tructae</name>
    <dbReference type="NCBI Taxonomy" id="2590869"/>
    <lineage>
        <taxon>Bacteria</taxon>
        <taxon>Pseudomonadati</taxon>
        <taxon>Pseudomonadota</taxon>
        <taxon>Betaproteobacteria</taxon>
        <taxon>Burkholderiales</taxon>
        <taxon>Oxalobacteraceae</taxon>
        <taxon>Janthinobacterium</taxon>
    </lineage>
</organism>
<evidence type="ECO:0000256" key="6">
    <source>
        <dbReference type="ARBA" id="ARBA00023125"/>
    </source>
</evidence>
<dbReference type="GO" id="GO:0000976">
    <property type="term" value="F:transcription cis-regulatory region binding"/>
    <property type="evidence" value="ECO:0007669"/>
    <property type="project" value="TreeGrafter"/>
</dbReference>
<keyword evidence="13" id="KW-1185">Reference proteome</keyword>
<dbReference type="InterPro" id="IPR039420">
    <property type="entry name" value="WalR-like"/>
</dbReference>
<dbReference type="FunFam" id="1.10.10.10:FF:000099">
    <property type="entry name" value="Two-component system response regulator TorR"/>
    <property type="match status" value="1"/>
</dbReference>
<dbReference type="GO" id="GO:0032993">
    <property type="term" value="C:protein-DNA complex"/>
    <property type="evidence" value="ECO:0007669"/>
    <property type="project" value="TreeGrafter"/>
</dbReference>
<dbReference type="PROSITE" id="PS51755">
    <property type="entry name" value="OMPR_PHOB"/>
    <property type="match status" value="1"/>
</dbReference>
<accession>A0A4Y6RBQ2</accession>
<evidence type="ECO:0000259" key="10">
    <source>
        <dbReference type="PROSITE" id="PS50110"/>
    </source>
</evidence>
<dbReference type="EMBL" id="CP041185">
    <property type="protein sequence ID" value="QDG69755.1"/>
    <property type="molecule type" value="Genomic_DNA"/>
</dbReference>
<dbReference type="Gene3D" id="6.10.250.690">
    <property type="match status" value="1"/>
</dbReference>
<reference evidence="12 13" key="1">
    <citation type="submission" date="2019-06" db="EMBL/GenBank/DDBJ databases">
        <title>Complete genome sequence of Janthinobacterium sp. SNU WT3 isolated from diseased rainbow trout.</title>
        <authorList>
            <person name="Oh W.T."/>
            <person name="Park S.C."/>
        </authorList>
    </citation>
    <scope>NUCLEOTIDE SEQUENCE [LARGE SCALE GENOMIC DNA]</scope>
    <source>
        <strain evidence="12 13">SNU WT3</strain>
    </source>
</reference>
<evidence type="ECO:0000256" key="8">
    <source>
        <dbReference type="PROSITE-ProRule" id="PRU00169"/>
    </source>
</evidence>
<dbReference type="CDD" id="cd17574">
    <property type="entry name" value="REC_OmpR"/>
    <property type="match status" value="1"/>
</dbReference>
<dbReference type="SUPFAM" id="SSF52172">
    <property type="entry name" value="CheY-like"/>
    <property type="match status" value="1"/>
</dbReference>
<dbReference type="PROSITE" id="PS50110">
    <property type="entry name" value="RESPONSE_REGULATORY"/>
    <property type="match status" value="1"/>
</dbReference>
<dbReference type="RefSeq" id="WP_141169221.1">
    <property type="nucleotide sequence ID" value="NZ_CP041185.1"/>
</dbReference>
<evidence type="ECO:0000256" key="3">
    <source>
        <dbReference type="ARBA" id="ARBA00022553"/>
    </source>
</evidence>
<feature type="domain" description="OmpR/PhoB-type" evidence="11">
    <location>
        <begin position="140"/>
        <end position="240"/>
    </location>
</feature>
<sequence>MPTTAEVLIVDDDPDICTLLVAYLGDFGIRAQAVHDGTAMRSSLARQRFDIIILDLMLPGEDGLSLCHSIRFLSDIPILMLTARGERGDKVAGLEAGADDYVIKPFDPRELVARLHTILRRIRGRGVGAPPTPERRPPPANDICFGGWRLNRATRELTSPAQLLIPLSYGEFRLLSAFIEKPQSVLSRSYLLSAARGRSMEAYDRTIDLLVSRLRQKLDTDSTAKPLLRTIRGEGYLLDVAFDA</sequence>
<evidence type="ECO:0000256" key="4">
    <source>
        <dbReference type="ARBA" id="ARBA00023012"/>
    </source>
</evidence>
<dbReference type="SMART" id="SM00448">
    <property type="entry name" value="REC"/>
    <property type="match status" value="1"/>
</dbReference>
<evidence type="ECO:0000256" key="5">
    <source>
        <dbReference type="ARBA" id="ARBA00023015"/>
    </source>
</evidence>
<evidence type="ECO:0000256" key="7">
    <source>
        <dbReference type="ARBA" id="ARBA00023163"/>
    </source>
</evidence>
<evidence type="ECO:0000256" key="1">
    <source>
        <dbReference type="ARBA" id="ARBA00004496"/>
    </source>
</evidence>
<keyword evidence="7" id="KW-0804">Transcription</keyword>